<dbReference type="Proteomes" id="UP000681720">
    <property type="component" value="Unassembled WGS sequence"/>
</dbReference>
<accession>A0A8S2XJ14</accession>
<proteinExistence type="predicted"/>
<evidence type="ECO:0000313" key="2">
    <source>
        <dbReference type="Proteomes" id="UP000681720"/>
    </source>
</evidence>
<name>A0A8S2XJ14_9BILA</name>
<dbReference type="AlphaFoldDB" id="A0A8S2XJ14"/>
<sequence>MATNAIPPAPAAEYPS</sequence>
<organism evidence="1 2">
    <name type="scientific">Rotaria magnacalcarata</name>
    <dbReference type="NCBI Taxonomy" id="392030"/>
    <lineage>
        <taxon>Eukaryota</taxon>
        <taxon>Metazoa</taxon>
        <taxon>Spiralia</taxon>
        <taxon>Gnathifera</taxon>
        <taxon>Rotifera</taxon>
        <taxon>Eurotatoria</taxon>
        <taxon>Bdelloidea</taxon>
        <taxon>Philodinida</taxon>
        <taxon>Philodinidae</taxon>
        <taxon>Rotaria</taxon>
    </lineage>
</organism>
<dbReference type="EMBL" id="CAJOBJ010080276">
    <property type="protein sequence ID" value="CAF4497882.1"/>
    <property type="molecule type" value="Genomic_DNA"/>
</dbReference>
<feature type="non-terminal residue" evidence="1">
    <location>
        <position position="16"/>
    </location>
</feature>
<evidence type="ECO:0000313" key="1">
    <source>
        <dbReference type="EMBL" id="CAF4497882.1"/>
    </source>
</evidence>
<gene>
    <name evidence="1" type="ORF">GIL414_LOCUS34570</name>
</gene>
<reference evidence="1" key="1">
    <citation type="submission" date="2021-02" db="EMBL/GenBank/DDBJ databases">
        <authorList>
            <person name="Nowell W R."/>
        </authorList>
    </citation>
    <scope>NUCLEOTIDE SEQUENCE</scope>
</reference>
<comment type="caution">
    <text evidence="1">The sequence shown here is derived from an EMBL/GenBank/DDBJ whole genome shotgun (WGS) entry which is preliminary data.</text>
</comment>
<protein>
    <submittedName>
        <fullName evidence="1">Uncharacterized protein</fullName>
    </submittedName>
</protein>